<gene>
    <name evidence="2" type="ORF">FKY71_15455</name>
</gene>
<evidence type="ECO:0000313" key="2">
    <source>
        <dbReference type="EMBL" id="TQE98129.1"/>
    </source>
</evidence>
<evidence type="ECO:0000256" key="1">
    <source>
        <dbReference type="SAM" id="MobiDB-lite"/>
    </source>
</evidence>
<feature type="compositionally biased region" description="Basic and acidic residues" evidence="1">
    <location>
        <begin position="1"/>
        <end position="17"/>
    </location>
</feature>
<protein>
    <submittedName>
        <fullName evidence="2">Uncharacterized protein</fullName>
    </submittedName>
</protein>
<dbReference type="EMBL" id="VIFK01000274">
    <property type="protein sequence ID" value="TQE98129.1"/>
    <property type="molecule type" value="Genomic_DNA"/>
</dbReference>
<dbReference type="AlphaFoldDB" id="A0A540VMY7"/>
<comment type="caution">
    <text evidence="2">The sequence shown here is derived from an EMBL/GenBank/DDBJ whole genome shotgun (WGS) entry which is preliminary data.</text>
</comment>
<feature type="region of interest" description="Disordered" evidence="1">
    <location>
        <begin position="1"/>
        <end position="42"/>
    </location>
</feature>
<reference evidence="2 3" key="1">
    <citation type="submission" date="2019-06" db="EMBL/GenBank/DDBJ databases">
        <title>Metagenome assembled Genome of Spiribacter salinus SL48-SHIP from the microbial mat of Salt Lake 48 (Novosibirsk region, Russia).</title>
        <authorList>
            <person name="Shipova A."/>
            <person name="Rozanov A.S."/>
            <person name="Bryanskaya A.V."/>
            <person name="Peltek S.E."/>
        </authorList>
    </citation>
    <scope>NUCLEOTIDE SEQUENCE [LARGE SCALE GENOMIC DNA]</scope>
    <source>
        <strain evidence="2">SL48-SHIP-2</strain>
    </source>
</reference>
<dbReference type="Proteomes" id="UP000315400">
    <property type="component" value="Unassembled WGS sequence"/>
</dbReference>
<evidence type="ECO:0000313" key="3">
    <source>
        <dbReference type="Proteomes" id="UP000315400"/>
    </source>
</evidence>
<accession>A0A540VMY7</accession>
<proteinExistence type="predicted"/>
<organism evidence="2 3">
    <name type="scientific">Spiribacter salinus</name>
    <dbReference type="NCBI Taxonomy" id="1335746"/>
    <lineage>
        <taxon>Bacteria</taxon>
        <taxon>Pseudomonadati</taxon>
        <taxon>Pseudomonadota</taxon>
        <taxon>Gammaproteobacteria</taxon>
        <taxon>Chromatiales</taxon>
        <taxon>Ectothiorhodospiraceae</taxon>
        <taxon>Spiribacter</taxon>
    </lineage>
</organism>
<name>A0A540VMY7_9GAMM</name>
<sequence>MGKQALDRAEVPMREATKALQITPNDVSGDSERGPPEDDMAPAAHEPVVCCRAPQERAFQDEREGHDECGRLFGEEADCSRAGEG</sequence>